<dbReference type="AlphaFoldDB" id="A0AAD4NEG4"/>
<evidence type="ECO:0000313" key="3">
    <source>
        <dbReference type="Proteomes" id="UP001201812"/>
    </source>
</evidence>
<gene>
    <name evidence="2" type="ORF">DdX_03864</name>
</gene>
<sequence length="184" mass="20246">MLPFMRFSSTLPCNILYLTAMGFLLVTYHTTISSSYVINKISPSSDIQGPEDYESIIASLQGELFTHSALKNIGRERPCLEIIDKNATMIKSIGKTTRQLVDIDPSATFSISYCSAASDEANYCAVDSTCATIYRWKKAPIHQEFLAGSGFEFLLEDEILVPMGCTCVINALKPGTPNLPVIIF</sequence>
<dbReference type="Proteomes" id="UP001201812">
    <property type="component" value="Unassembled WGS sequence"/>
</dbReference>
<name>A0AAD4NEG4_9BILA</name>
<reference evidence="2" key="1">
    <citation type="submission" date="2022-01" db="EMBL/GenBank/DDBJ databases">
        <title>Genome Sequence Resource for Two Populations of Ditylenchus destructor, the Migratory Endoparasitic Phytonematode.</title>
        <authorList>
            <person name="Zhang H."/>
            <person name="Lin R."/>
            <person name="Xie B."/>
        </authorList>
    </citation>
    <scope>NUCLEOTIDE SEQUENCE</scope>
    <source>
        <strain evidence="2">BazhouSP</strain>
    </source>
</reference>
<organism evidence="2 3">
    <name type="scientific">Ditylenchus destructor</name>
    <dbReference type="NCBI Taxonomy" id="166010"/>
    <lineage>
        <taxon>Eukaryota</taxon>
        <taxon>Metazoa</taxon>
        <taxon>Ecdysozoa</taxon>
        <taxon>Nematoda</taxon>
        <taxon>Chromadorea</taxon>
        <taxon>Rhabditida</taxon>
        <taxon>Tylenchina</taxon>
        <taxon>Tylenchomorpha</taxon>
        <taxon>Sphaerularioidea</taxon>
        <taxon>Anguinidae</taxon>
        <taxon>Anguininae</taxon>
        <taxon>Ditylenchus</taxon>
    </lineage>
</organism>
<comment type="caution">
    <text evidence="2">The sequence shown here is derived from an EMBL/GenBank/DDBJ whole genome shotgun (WGS) entry which is preliminary data.</text>
</comment>
<feature type="transmembrane region" description="Helical" evidence="1">
    <location>
        <begin position="15"/>
        <end position="38"/>
    </location>
</feature>
<evidence type="ECO:0000256" key="1">
    <source>
        <dbReference type="SAM" id="Phobius"/>
    </source>
</evidence>
<accession>A0AAD4NEG4</accession>
<protein>
    <submittedName>
        <fullName evidence="2">Uncharacterized protein</fullName>
    </submittedName>
</protein>
<dbReference type="EMBL" id="JAKKPZ010000003">
    <property type="protein sequence ID" value="KAI1723693.1"/>
    <property type="molecule type" value="Genomic_DNA"/>
</dbReference>
<proteinExistence type="predicted"/>
<keyword evidence="1" id="KW-1133">Transmembrane helix</keyword>
<keyword evidence="3" id="KW-1185">Reference proteome</keyword>
<keyword evidence="1" id="KW-0472">Membrane</keyword>
<evidence type="ECO:0000313" key="2">
    <source>
        <dbReference type="EMBL" id="KAI1723693.1"/>
    </source>
</evidence>
<keyword evidence="1" id="KW-0812">Transmembrane</keyword>